<comment type="caution">
    <text evidence="5">The sequence shown here is derived from an EMBL/GenBank/DDBJ whole genome shotgun (WGS) entry which is preliminary data.</text>
</comment>
<keyword evidence="2" id="KW-0521">NADP</keyword>
<dbReference type="SUPFAM" id="SSF51735">
    <property type="entry name" value="NAD(P)-binding Rossmann-fold domains"/>
    <property type="match status" value="1"/>
</dbReference>
<comment type="similarity">
    <text evidence="1 4">Belongs to the short-chain dehydrogenases/reductases (SDR) family.</text>
</comment>
<gene>
    <name evidence="5" type="ORF">A3J15_02125</name>
</gene>
<evidence type="ECO:0000256" key="4">
    <source>
        <dbReference type="RuleBase" id="RU000363"/>
    </source>
</evidence>
<protein>
    <recommendedName>
        <fullName evidence="7">Short-chain dehydrogenase</fullName>
    </recommendedName>
</protein>
<evidence type="ECO:0008006" key="7">
    <source>
        <dbReference type="Google" id="ProtNLM"/>
    </source>
</evidence>
<sequence length="248" mass="27968">MKILITGASGGIGSALAKHLIKKHAIIAVAYDKKKLQASKKNFDSYTESSNLDIFALDISDLSSMKRFSTKFKEPLDVLINCAGVLTPVGKLLDNDLKVWKHNIEINLFGTVQMCYYMISHLLKSRHGKIINFSGGGSAYPRSFHTAYASSKAAVVRFTETLAQEYPSLDINVIAPGAHKTGMWADETHDDEPQNWGDQEQLLKFIDYLISEKSDGITGRFIHYKDDWNKFNPEKMSKDIYTLRRIEK</sequence>
<dbReference type="PANTHER" id="PTHR43391">
    <property type="entry name" value="RETINOL DEHYDROGENASE-RELATED"/>
    <property type="match status" value="1"/>
</dbReference>
<accession>A0A1F7JLF9</accession>
<dbReference type="InterPro" id="IPR036291">
    <property type="entry name" value="NAD(P)-bd_dom_sf"/>
</dbReference>
<dbReference type="PANTHER" id="PTHR43391:SF14">
    <property type="entry name" value="DEHYDROGENASE_REDUCTASE SDR FAMILY PROTEIN 7-LIKE"/>
    <property type="match status" value="1"/>
</dbReference>
<dbReference type="Pfam" id="PF00106">
    <property type="entry name" value="adh_short"/>
    <property type="match status" value="1"/>
</dbReference>
<organism evidence="5 6">
    <name type="scientific">Candidatus Roizmanbacteria bacterium RIFCSPLOWO2_02_FULL_38_10</name>
    <dbReference type="NCBI Taxonomy" id="1802074"/>
    <lineage>
        <taxon>Bacteria</taxon>
        <taxon>Candidatus Roizmaniibacteriota</taxon>
    </lineage>
</organism>
<dbReference type="PRINTS" id="PR00081">
    <property type="entry name" value="GDHRDH"/>
</dbReference>
<evidence type="ECO:0000313" key="5">
    <source>
        <dbReference type="EMBL" id="OGK56425.1"/>
    </source>
</evidence>
<dbReference type="AlphaFoldDB" id="A0A1F7JLF9"/>
<evidence type="ECO:0000256" key="3">
    <source>
        <dbReference type="ARBA" id="ARBA00023002"/>
    </source>
</evidence>
<dbReference type="Proteomes" id="UP000176376">
    <property type="component" value="Unassembled WGS sequence"/>
</dbReference>
<dbReference type="Gene3D" id="3.40.50.720">
    <property type="entry name" value="NAD(P)-binding Rossmann-like Domain"/>
    <property type="match status" value="1"/>
</dbReference>
<evidence type="ECO:0000256" key="1">
    <source>
        <dbReference type="ARBA" id="ARBA00006484"/>
    </source>
</evidence>
<dbReference type="CDD" id="cd05233">
    <property type="entry name" value="SDR_c"/>
    <property type="match status" value="1"/>
</dbReference>
<reference evidence="5 6" key="1">
    <citation type="journal article" date="2016" name="Nat. Commun.">
        <title>Thousands of microbial genomes shed light on interconnected biogeochemical processes in an aquifer system.</title>
        <authorList>
            <person name="Anantharaman K."/>
            <person name="Brown C.T."/>
            <person name="Hug L.A."/>
            <person name="Sharon I."/>
            <person name="Castelle C.J."/>
            <person name="Probst A.J."/>
            <person name="Thomas B.C."/>
            <person name="Singh A."/>
            <person name="Wilkins M.J."/>
            <person name="Karaoz U."/>
            <person name="Brodie E.L."/>
            <person name="Williams K.H."/>
            <person name="Hubbard S.S."/>
            <person name="Banfield J.F."/>
        </authorList>
    </citation>
    <scope>NUCLEOTIDE SEQUENCE [LARGE SCALE GENOMIC DNA]</scope>
</reference>
<proteinExistence type="inferred from homology"/>
<evidence type="ECO:0000313" key="6">
    <source>
        <dbReference type="Proteomes" id="UP000176376"/>
    </source>
</evidence>
<keyword evidence="3" id="KW-0560">Oxidoreductase</keyword>
<dbReference type="STRING" id="1802074.A3J15_02125"/>
<name>A0A1F7JLF9_9BACT</name>
<dbReference type="InterPro" id="IPR002347">
    <property type="entry name" value="SDR_fam"/>
</dbReference>
<dbReference type="EMBL" id="MGAY01000037">
    <property type="protein sequence ID" value="OGK56425.1"/>
    <property type="molecule type" value="Genomic_DNA"/>
</dbReference>
<evidence type="ECO:0000256" key="2">
    <source>
        <dbReference type="ARBA" id="ARBA00022857"/>
    </source>
</evidence>
<dbReference type="PRINTS" id="PR00080">
    <property type="entry name" value="SDRFAMILY"/>
</dbReference>
<dbReference type="GO" id="GO:0016491">
    <property type="term" value="F:oxidoreductase activity"/>
    <property type="evidence" value="ECO:0007669"/>
    <property type="project" value="UniProtKB-KW"/>
</dbReference>